<dbReference type="InterPro" id="IPR043502">
    <property type="entry name" value="DNA/RNA_pol_sf"/>
</dbReference>
<evidence type="ECO:0000259" key="1">
    <source>
        <dbReference type="PROSITE" id="PS50878"/>
    </source>
</evidence>
<proteinExistence type="predicted"/>
<dbReference type="Pfam" id="PF00078">
    <property type="entry name" value="RVT_1"/>
    <property type="match status" value="1"/>
</dbReference>
<keyword evidence="3" id="KW-1185">Reference proteome</keyword>
<dbReference type="InterPro" id="IPR000477">
    <property type="entry name" value="RT_dom"/>
</dbReference>
<organism evidence="2 3">
    <name type="scientific">Solanum verrucosum</name>
    <dbReference type="NCBI Taxonomy" id="315347"/>
    <lineage>
        <taxon>Eukaryota</taxon>
        <taxon>Viridiplantae</taxon>
        <taxon>Streptophyta</taxon>
        <taxon>Embryophyta</taxon>
        <taxon>Tracheophyta</taxon>
        <taxon>Spermatophyta</taxon>
        <taxon>Magnoliopsida</taxon>
        <taxon>eudicotyledons</taxon>
        <taxon>Gunneridae</taxon>
        <taxon>Pentapetalae</taxon>
        <taxon>asterids</taxon>
        <taxon>lamiids</taxon>
        <taxon>Solanales</taxon>
        <taxon>Solanaceae</taxon>
        <taxon>Solanoideae</taxon>
        <taxon>Solaneae</taxon>
        <taxon>Solanum</taxon>
    </lineage>
</organism>
<evidence type="ECO:0000313" key="2">
    <source>
        <dbReference type="EMBL" id="WMV08067.1"/>
    </source>
</evidence>
<gene>
    <name evidence="2" type="ORF">MTR67_001452</name>
</gene>
<evidence type="ECO:0000313" key="3">
    <source>
        <dbReference type="Proteomes" id="UP001234989"/>
    </source>
</evidence>
<feature type="domain" description="Reverse transcriptase" evidence="1">
    <location>
        <begin position="1"/>
        <end position="213"/>
    </location>
</feature>
<dbReference type="PANTHER" id="PTHR46890">
    <property type="entry name" value="NON-LTR RETROLELEMENT REVERSE TRANSCRIPTASE-LIKE PROTEIN-RELATED"/>
    <property type="match status" value="1"/>
</dbReference>
<dbReference type="AlphaFoldDB" id="A0AAF0PNN8"/>
<dbReference type="SUPFAM" id="SSF56672">
    <property type="entry name" value="DNA/RNA polymerases"/>
    <property type="match status" value="1"/>
</dbReference>
<name>A0AAF0PNN8_SOLVR</name>
<dbReference type="EMBL" id="CP133612">
    <property type="protein sequence ID" value="WMV08067.1"/>
    <property type="molecule type" value="Genomic_DNA"/>
</dbReference>
<sequence length="213" mass="24422">MAEEREIDGRGEEKSLMGEGPFFGKREHWLPFCLISSRRINRILLEEGASLKTLCWLKRLLITLKKPKEGDNVVIKLDMANAYDRVSWSFTCLVLRAMGFGEVFIDFVWRTMSNNWYSVIVNGTRHGFFHSTRGLKQGDPLSPALFILGAEVLSRILNLLHYDPNYKGFQMEIRGPQINHLCFADDVIIFTSRTRASLQLIMKTLGTYEAVSD</sequence>
<accession>A0AAF0PNN8</accession>
<dbReference type="PANTHER" id="PTHR46890:SF28">
    <property type="entry name" value="REVERSE TRANSCRIPTASE DOMAIN-CONTAINING PROTEIN"/>
    <property type="match status" value="1"/>
</dbReference>
<dbReference type="PROSITE" id="PS50878">
    <property type="entry name" value="RT_POL"/>
    <property type="match status" value="1"/>
</dbReference>
<protein>
    <recommendedName>
        <fullName evidence="1">Reverse transcriptase domain-containing protein</fullName>
    </recommendedName>
</protein>
<reference evidence="2" key="1">
    <citation type="submission" date="2023-08" db="EMBL/GenBank/DDBJ databases">
        <title>A de novo genome assembly of Solanum verrucosum Schlechtendal, a Mexican diploid species geographically isolated from the other diploid A-genome species in potato relatives.</title>
        <authorList>
            <person name="Hosaka K."/>
        </authorList>
    </citation>
    <scope>NUCLEOTIDE SEQUENCE</scope>
    <source>
        <tissue evidence="2">Young leaves</tissue>
    </source>
</reference>
<dbReference type="InterPro" id="IPR052343">
    <property type="entry name" value="Retrotransposon-Effector_Assoc"/>
</dbReference>
<dbReference type="Proteomes" id="UP001234989">
    <property type="component" value="Chromosome 1"/>
</dbReference>